<evidence type="ECO:0000256" key="1">
    <source>
        <dbReference type="ARBA" id="ARBA00009817"/>
    </source>
</evidence>
<sequence length="172" mass="19197">MRLCNLPWGGGVKRGNKSSPVSAWCPNAWEELGHTPNSPRKSLQASAVTPLMMLLRMAPLLLLALARGVWGEREKPTFCGEVTECFTFDLICNSSDYEARLYPPSAWVSTRVNNTYTAAKTTGFWRLFRYIQGRNQLGVKIPMTAPVLTRVDRAAGETQEYTVSFLLPAARQ</sequence>
<dbReference type="Pfam" id="PF04832">
    <property type="entry name" value="SOUL"/>
    <property type="match status" value="1"/>
</dbReference>
<dbReference type="InterPro" id="IPR011256">
    <property type="entry name" value="Reg_factor_effector_dom_sf"/>
</dbReference>
<protein>
    <submittedName>
        <fullName evidence="2">Uncharacterized protein</fullName>
    </submittedName>
</protein>
<organism evidence="2 3">
    <name type="scientific">Chrysemys picta bellii</name>
    <name type="common">Western painted turtle</name>
    <name type="synonym">Emys bellii</name>
    <dbReference type="NCBI Taxonomy" id="8478"/>
    <lineage>
        <taxon>Eukaryota</taxon>
        <taxon>Metazoa</taxon>
        <taxon>Chordata</taxon>
        <taxon>Craniata</taxon>
        <taxon>Vertebrata</taxon>
        <taxon>Euteleostomi</taxon>
        <taxon>Archelosauria</taxon>
        <taxon>Testudinata</taxon>
        <taxon>Testudines</taxon>
        <taxon>Cryptodira</taxon>
        <taxon>Durocryptodira</taxon>
        <taxon>Testudinoidea</taxon>
        <taxon>Emydidae</taxon>
        <taxon>Chrysemys</taxon>
    </lineage>
</organism>
<dbReference type="PANTHER" id="PTHR11220">
    <property type="entry name" value="HEME-BINDING PROTEIN-RELATED"/>
    <property type="match status" value="1"/>
</dbReference>
<dbReference type="InterPro" id="IPR006917">
    <property type="entry name" value="SOUL_heme-bd"/>
</dbReference>
<dbReference type="AlphaFoldDB" id="A0A8C3F9P0"/>
<dbReference type="SUPFAM" id="SSF55136">
    <property type="entry name" value="Probable bacterial effector-binding domain"/>
    <property type="match status" value="1"/>
</dbReference>
<accession>A0A8C3F9P0</accession>
<keyword evidence="3" id="KW-1185">Reference proteome</keyword>
<name>A0A8C3F9P0_CHRPI</name>
<dbReference type="Proteomes" id="UP000694380">
    <property type="component" value="Unplaced"/>
</dbReference>
<reference evidence="2" key="1">
    <citation type="submission" date="2025-08" db="UniProtKB">
        <authorList>
            <consortium name="Ensembl"/>
        </authorList>
    </citation>
    <scope>IDENTIFICATION</scope>
</reference>
<comment type="similarity">
    <text evidence="1">Belongs to the HEBP family.</text>
</comment>
<dbReference type="GeneTree" id="ENSGT00940000163377"/>
<dbReference type="Ensembl" id="ENSCPBT00000006106.1">
    <property type="protein sequence ID" value="ENSCPBP00000005017.1"/>
    <property type="gene ID" value="ENSCPBG00000004044.1"/>
</dbReference>
<proteinExistence type="inferred from homology"/>
<evidence type="ECO:0000313" key="2">
    <source>
        <dbReference type="Ensembl" id="ENSCPBP00000005017.1"/>
    </source>
</evidence>
<evidence type="ECO:0000313" key="3">
    <source>
        <dbReference type="Proteomes" id="UP000694380"/>
    </source>
</evidence>
<dbReference type="Gene3D" id="3.20.80.10">
    <property type="entry name" value="Regulatory factor, effector binding domain"/>
    <property type="match status" value="1"/>
</dbReference>
<dbReference type="PANTHER" id="PTHR11220:SF1">
    <property type="entry name" value="HEME-BINDING PROTEIN 2"/>
    <property type="match status" value="1"/>
</dbReference>
<reference evidence="2" key="2">
    <citation type="submission" date="2025-09" db="UniProtKB">
        <authorList>
            <consortium name="Ensembl"/>
        </authorList>
    </citation>
    <scope>IDENTIFICATION</scope>
</reference>